<dbReference type="AlphaFoldDB" id="A0A6G1E980"/>
<organism evidence="1 2">
    <name type="scientific">Oryza meyeriana var. granulata</name>
    <dbReference type="NCBI Taxonomy" id="110450"/>
    <lineage>
        <taxon>Eukaryota</taxon>
        <taxon>Viridiplantae</taxon>
        <taxon>Streptophyta</taxon>
        <taxon>Embryophyta</taxon>
        <taxon>Tracheophyta</taxon>
        <taxon>Spermatophyta</taxon>
        <taxon>Magnoliopsida</taxon>
        <taxon>Liliopsida</taxon>
        <taxon>Poales</taxon>
        <taxon>Poaceae</taxon>
        <taxon>BOP clade</taxon>
        <taxon>Oryzoideae</taxon>
        <taxon>Oryzeae</taxon>
        <taxon>Oryzinae</taxon>
        <taxon>Oryza</taxon>
        <taxon>Oryza meyeriana</taxon>
    </lineage>
</organism>
<keyword evidence="2" id="KW-1185">Reference proteome</keyword>
<feature type="non-terminal residue" evidence="1">
    <location>
        <position position="1"/>
    </location>
</feature>
<protein>
    <submittedName>
        <fullName evidence="1">Uncharacterized protein</fullName>
    </submittedName>
</protein>
<reference evidence="1 2" key="1">
    <citation type="submission" date="2019-11" db="EMBL/GenBank/DDBJ databases">
        <title>Whole genome sequence of Oryza granulata.</title>
        <authorList>
            <person name="Li W."/>
        </authorList>
    </citation>
    <scope>NUCLEOTIDE SEQUENCE [LARGE SCALE GENOMIC DNA]</scope>
    <source>
        <strain evidence="2">cv. Menghai</strain>
        <tissue evidence="1">Leaf</tissue>
    </source>
</reference>
<comment type="caution">
    <text evidence="1">The sequence shown here is derived from an EMBL/GenBank/DDBJ whole genome shotgun (WGS) entry which is preliminary data.</text>
</comment>
<accession>A0A6G1E980</accession>
<sequence length="69" mass="7487">YTEVKAACCGPGDNNAMFLCTPASSYRANRTNWDIVHPMEITAEKLAKVAFDGSTPLVSLINIRQLIAS</sequence>
<dbReference type="Proteomes" id="UP000479710">
    <property type="component" value="Unassembled WGS sequence"/>
</dbReference>
<gene>
    <name evidence="1" type="ORF">E2562_013403</name>
</gene>
<proteinExistence type="predicted"/>
<evidence type="ECO:0000313" key="1">
    <source>
        <dbReference type="EMBL" id="KAF0921665.1"/>
    </source>
</evidence>
<dbReference type="OrthoDB" id="10557238at2759"/>
<name>A0A6G1E980_9ORYZ</name>
<dbReference type="EMBL" id="SPHZ02000004">
    <property type="protein sequence ID" value="KAF0921665.1"/>
    <property type="molecule type" value="Genomic_DNA"/>
</dbReference>
<evidence type="ECO:0000313" key="2">
    <source>
        <dbReference type="Proteomes" id="UP000479710"/>
    </source>
</evidence>